<evidence type="ECO:0000256" key="2">
    <source>
        <dbReference type="SAM" id="SignalP"/>
    </source>
</evidence>
<gene>
    <name evidence="4" type="ORF">As57867_022910</name>
</gene>
<sequence length="462" mass="48152">MTTSSIVAAIAALALQAASAQKINGWYPCSIQTFASPTPNPTSSSSSASSSVADEQIHIPGGVGMSLDEPNKISAIFRSLLLPSDLALRTATGAPSVECAEFTMPLCHDAMCASNATVKVFVKRMLAQSRVPAPKALWVLQGGPGASSVNMESIMSTLYDAPGSSLGGSVDIYTMDHRGTGRSSKLSCVATQIETSGSPTKGQVTSDNFPACVKDINTQLSDDGDANLLRGYSTTAAATDLSKMISILDTSASGQTYVYGVSYGTYLVERLMQLANPSIKGYVLDGVVSQSGSKSGQKLSFADWAANTNEVGEGFLTACAKDPACGAHFPTTNAKDTLRSVLSAMDKNPSSSKCSQLTASGVGTGTPPSVLVRSVLSQLLQVQAARSLIPALIYRLSRCNAGDITAIANFFTAYVNIFGGTDESDAYDSTMLYNLVALSELFTYPTPSRASLVASYLNTTIA</sequence>
<dbReference type="InterPro" id="IPR000073">
    <property type="entry name" value="AB_hydrolase_1"/>
</dbReference>
<dbReference type="OrthoDB" id="425534at2759"/>
<comment type="caution">
    <text evidence="4">The sequence shown here is derived from an EMBL/GenBank/DDBJ whole genome shotgun (WGS) entry which is preliminary data.</text>
</comment>
<evidence type="ECO:0000259" key="3">
    <source>
        <dbReference type="Pfam" id="PF00561"/>
    </source>
</evidence>
<evidence type="ECO:0000256" key="1">
    <source>
        <dbReference type="ARBA" id="ARBA00008645"/>
    </source>
</evidence>
<feature type="chain" id="PRO_5025375174" description="AB hydrolase-1 domain-containing protein" evidence="2">
    <location>
        <begin position="21"/>
        <end position="462"/>
    </location>
</feature>
<dbReference type="InterPro" id="IPR029058">
    <property type="entry name" value="AB_hydrolase_fold"/>
</dbReference>
<reference evidence="4" key="1">
    <citation type="submission" date="2019-06" db="EMBL/GenBank/DDBJ databases">
        <title>Genomics analysis of Aphanomyces spp. identifies a new class of oomycete effector associated with host adaptation.</title>
        <authorList>
            <person name="Gaulin E."/>
        </authorList>
    </citation>
    <scope>NUCLEOTIDE SEQUENCE</scope>
    <source>
        <strain evidence="4">CBS 578.67</strain>
    </source>
</reference>
<feature type="signal peptide" evidence="2">
    <location>
        <begin position="1"/>
        <end position="20"/>
    </location>
</feature>
<keyword evidence="2" id="KW-0732">Signal</keyword>
<dbReference type="SUPFAM" id="SSF53474">
    <property type="entry name" value="alpha/beta-Hydrolases"/>
    <property type="match status" value="1"/>
</dbReference>
<evidence type="ECO:0000313" key="4">
    <source>
        <dbReference type="EMBL" id="KAF0685077.1"/>
    </source>
</evidence>
<dbReference type="EMBL" id="VJMH01007221">
    <property type="protein sequence ID" value="KAF0685077.1"/>
    <property type="molecule type" value="Genomic_DNA"/>
</dbReference>
<accession>A0A6A4XQF6</accession>
<name>A0A6A4XQF6_9STRA</name>
<dbReference type="Gene3D" id="3.40.50.1820">
    <property type="entry name" value="alpha/beta hydrolase"/>
    <property type="match status" value="1"/>
</dbReference>
<proteinExistence type="inferred from homology"/>
<dbReference type="Pfam" id="PF00561">
    <property type="entry name" value="Abhydrolase_1"/>
    <property type="match status" value="1"/>
</dbReference>
<protein>
    <recommendedName>
        <fullName evidence="3">AB hydrolase-1 domain-containing protein</fullName>
    </recommendedName>
</protein>
<comment type="similarity">
    <text evidence="1">Belongs to the AB hydrolase superfamily.</text>
</comment>
<dbReference type="PANTHER" id="PTHR43039">
    <property type="entry name" value="ESTERASE-RELATED"/>
    <property type="match status" value="1"/>
</dbReference>
<dbReference type="AlphaFoldDB" id="A0A6A4XQF6"/>
<feature type="domain" description="AB hydrolase-1" evidence="3">
    <location>
        <begin position="138"/>
        <end position="291"/>
    </location>
</feature>
<feature type="non-terminal residue" evidence="4">
    <location>
        <position position="462"/>
    </location>
</feature>
<organism evidence="4">
    <name type="scientific">Aphanomyces stellatus</name>
    <dbReference type="NCBI Taxonomy" id="120398"/>
    <lineage>
        <taxon>Eukaryota</taxon>
        <taxon>Sar</taxon>
        <taxon>Stramenopiles</taxon>
        <taxon>Oomycota</taxon>
        <taxon>Saprolegniomycetes</taxon>
        <taxon>Saprolegniales</taxon>
        <taxon>Verrucalvaceae</taxon>
        <taxon>Aphanomyces</taxon>
    </lineage>
</organism>